<dbReference type="PROSITE" id="PS51677">
    <property type="entry name" value="NODB"/>
    <property type="match status" value="1"/>
</dbReference>
<name>A0A562MZ58_9HYPH</name>
<evidence type="ECO:0000313" key="7">
    <source>
        <dbReference type="Proteomes" id="UP000317122"/>
    </source>
</evidence>
<dbReference type="GO" id="GO:0005975">
    <property type="term" value="P:carbohydrate metabolic process"/>
    <property type="evidence" value="ECO:0007669"/>
    <property type="project" value="InterPro"/>
</dbReference>
<evidence type="ECO:0000256" key="4">
    <source>
        <dbReference type="ARBA" id="ARBA00032976"/>
    </source>
</evidence>
<evidence type="ECO:0000256" key="3">
    <source>
        <dbReference type="ARBA" id="ARBA00020071"/>
    </source>
</evidence>
<feature type="domain" description="NodB homology" evidence="5">
    <location>
        <begin position="24"/>
        <end position="242"/>
    </location>
</feature>
<dbReference type="InterPro" id="IPR011330">
    <property type="entry name" value="Glyco_hydro/deAcase_b/a-brl"/>
</dbReference>
<dbReference type="AlphaFoldDB" id="A0A562MZ58"/>
<protein>
    <recommendedName>
        <fullName evidence="3">Chitooligosaccharide deacetylase</fullName>
    </recommendedName>
    <alternativeName>
        <fullName evidence="4">Nodulation protein B</fullName>
    </alternativeName>
</protein>
<organism evidence="6 7">
    <name type="scientific">Mesorhizobium tianshanense</name>
    <dbReference type="NCBI Taxonomy" id="39844"/>
    <lineage>
        <taxon>Bacteria</taxon>
        <taxon>Pseudomonadati</taxon>
        <taxon>Pseudomonadota</taxon>
        <taxon>Alphaproteobacteria</taxon>
        <taxon>Hyphomicrobiales</taxon>
        <taxon>Phyllobacteriaceae</taxon>
        <taxon>Mesorhizobium</taxon>
    </lineage>
</organism>
<sequence>MIRAALLTVNVHGLGPEAATVPEEELFGRLAHGRYAYRIGLSRLLDMLRRTGVPATFFWPVFEAERCRPLIERCLAEGHEIASHGNAFEDNATLGAREAEILEAAHERLTAITGTPPIGFRSPTGTLSPATIGILARLGYRYDSSFVDDDVPYLLQSNAPSGLVELPWCEGLCDATHFRRRLTQRRAEAFFIEELDAMIGAAGLPCLIFHPRADIGVGRTARLAMIERLIERTRVRHGVIFRLCREVAERARVTGKLGGAIPP</sequence>
<reference evidence="6 7" key="1">
    <citation type="journal article" date="2015" name="Stand. Genomic Sci.">
        <title>Genomic Encyclopedia of Bacterial and Archaeal Type Strains, Phase III: the genomes of soil and plant-associated and newly described type strains.</title>
        <authorList>
            <person name="Whitman W.B."/>
            <person name="Woyke T."/>
            <person name="Klenk H.P."/>
            <person name="Zhou Y."/>
            <person name="Lilburn T.G."/>
            <person name="Beck B.J."/>
            <person name="De Vos P."/>
            <person name="Vandamme P."/>
            <person name="Eisen J.A."/>
            <person name="Garrity G."/>
            <person name="Hugenholtz P."/>
            <person name="Kyrpides N.C."/>
        </authorList>
    </citation>
    <scope>NUCLEOTIDE SEQUENCE [LARGE SCALE GENOMIC DNA]</scope>
    <source>
        <strain evidence="6 7">CGMCC 1.2546</strain>
    </source>
</reference>
<dbReference type="PANTHER" id="PTHR47561">
    <property type="entry name" value="POLYSACCHARIDE DEACETYLASE FAMILY PROTEIN (AFU_ORTHOLOGUE AFUA_6G05030)"/>
    <property type="match status" value="1"/>
</dbReference>
<dbReference type="EMBL" id="VLKT01000054">
    <property type="protein sequence ID" value="TWI25202.1"/>
    <property type="molecule type" value="Genomic_DNA"/>
</dbReference>
<accession>A0A562MZ58</accession>
<dbReference type="Gene3D" id="3.20.20.370">
    <property type="entry name" value="Glycoside hydrolase/deacetylase"/>
    <property type="match status" value="1"/>
</dbReference>
<evidence type="ECO:0000313" key="6">
    <source>
        <dbReference type="EMBL" id="TWI25202.1"/>
    </source>
</evidence>
<dbReference type="RefSeq" id="WP_145722190.1">
    <property type="nucleotide sequence ID" value="NZ_BSPF01000029.1"/>
</dbReference>
<dbReference type="PANTHER" id="PTHR47561:SF1">
    <property type="entry name" value="POLYSACCHARIDE DEACETYLASE FAMILY PROTEIN (AFU_ORTHOLOGUE AFUA_6G05030)"/>
    <property type="match status" value="1"/>
</dbReference>
<comment type="function">
    <text evidence="1">Is involved in generating a small heat-stable compound (Nod), an acylated oligomer of N-acetylglucosamine, that stimulates mitosis in various plant protoplasts.</text>
</comment>
<dbReference type="OrthoDB" id="9784220at2"/>
<evidence type="ECO:0000256" key="2">
    <source>
        <dbReference type="ARBA" id="ARBA00010973"/>
    </source>
</evidence>
<dbReference type="InterPro" id="IPR002509">
    <property type="entry name" value="NODB_dom"/>
</dbReference>
<dbReference type="Pfam" id="PF01522">
    <property type="entry name" value="Polysacc_deac_1"/>
    <property type="match status" value="1"/>
</dbReference>
<evidence type="ECO:0000256" key="1">
    <source>
        <dbReference type="ARBA" id="ARBA00003236"/>
    </source>
</evidence>
<dbReference type="GO" id="GO:0016810">
    <property type="term" value="F:hydrolase activity, acting on carbon-nitrogen (but not peptide) bonds"/>
    <property type="evidence" value="ECO:0007669"/>
    <property type="project" value="InterPro"/>
</dbReference>
<proteinExistence type="inferred from homology"/>
<dbReference type="Proteomes" id="UP000317122">
    <property type="component" value="Unassembled WGS sequence"/>
</dbReference>
<gene>
    <name evidence="6" type="ORF">IQ26_06202</name>
</gene>
<comment type="similarity">
    <text evidence="2">Belongs to the polysaccharide deacetylase family.</text>
</comment>
<evidence type="ECO:0000259" key="5">
    <source>
        <dbReference type="PROSITE" id="PS51677"/>
    </source>
</evidence>
<dbReference type="SUPFAM" id="SSF88713">
    <property type="entry name" value="Glycoside hydrolase/deacetylase"/>
    <property type="match status" value="1"/>
</dbReference>
<comment type="caution">
    <text evidence="6">The sequence shown here is derived from an EMBL/GenBank/DDBJ whole genome shotgun (WGS) entry which is preliminary data.</text>
</comment>
<keyword evidence="7" id="KW-1185">Reference proteome</keyword>